<keyword evidence="2" id="KW-1185">Reference proteome</keyword>
<protein>
    <submittedName>
        <fullName evidence="1">Uncharacterized protein</fullName>
    </submittedName>
</protein>
<name>A0A1V0DXK5_9CAUD</name>
<dbReference type="EMBL" id="KY593455">
    <property type="protein sequence ID" value="ARB05882.1"/>
    <property type="molecule type" value="Genomic_DNA"/>
</dbReference>
<reference evidence="1 2" key="1">
    <citation type="submission" date="2017-02" db="EMBL/GenBank/DDBJ databases">
        <title>Characterization and complete genome sequence of Yersinia bacteriophage, fHe-Yen9-01.</title>
        <authorList>
            <person name="Jun J.W."/>
            <person name="Wicklund A."/>
            <person name="Skurnik M."/>
        </authorList>
    </citation>
    <scope>NUCLEOTIDE SEQUENCE [LARGE SCALE GENOMIC DNA]</scope>
</reference>
<dbReference type="Proteomes" id="UP000222840">
    <property type="component" value="Segment"/>
</dbReference>
<proteinExistence type="predicted"/>
<evidence type="ECO:0000313" key="2">
    <source>
        <dbReference type="Proteomes" id="UP000222840"/>
    </source>
</evidence>
<accession>A0A1V0DXK5</accession>
<gene>
    <name evidence="1" type="ORF">fHeYen901_109</name>
</gene>
<evidence type="ECO:0000313" key="1">
    <source>
        <dbReference type="EMBL" id="ARB05882.1"/>
    </source>
</evidence>
<sequence length="88" mass="10127">MSVYDIVRHVVREMDQNEVLDALIKANLVKDVERLNWLRSLKPGDIVMYGPNSVMLDSHTDKTARISRDNISTRGWTVDLSDIEPFIL</sequence>
<organism evidence="1 2">
    <name type="scientific">Yersinia phage fHe-Yen9-01</name>
    <dbReference type="NCBI Taxonomy" id="1965363"/>
    <lineage>
        <taxon>Viruses</taxon>
        <taxon>Duplodnaviria</taxon>
        <taxon>Heunggongvirae</taxon>
        <taxon>Uroviricota</taxon>
        <taxon>Caudoviricetes</taxon>
        <taxon>Pantevenvirales</taxon>
        <taxon>Straboviridae</taxon>
        <taxon>Tevenvirinae</taxon>
        <taxon>Tegunavirus</taxon>
        <taxon>Tegunavirus fheyen901</taxon>
    </lineage>
</organism>